<evidence type="ECO:0000256" key="2">
    <source>
        <dbReference type="ARBA" id="ARBA00022475"/>
    </source>
</evidence>
<gene>
    <name evidence="10" type="ORF">X560_2723</name>
</gene>
<evidence type="ECO:0000313" key="11">
    <source>
        <dbReference type="Proteomes" id="UP000052258"/>
    </source>
</evidence>
<feature type="transmembrane region" description="Helical" evidence="7">
    <location>
        <begin position="21"/>
        <end position="42"/>
    </location>
</feature>
<dbReference type="AlphaFoldDB" id="A0A0J8G575"/>
<accession>A0A0J8G575</accession>
<dbReference type="InterPro" id="IPR050250">
    <property type="entry name" value="Macrolide_Exporter_MacB"/>
</dbReference>
<dbReference type="EMBL" id="AZHO01000041">
    <property type="protein sequence ID" value="KMT57710.1"/>
    <property type="molecule type" value="Genomic_DNA"/>
</dbReference>
<evidence type="ECO:0000313" key="10">
    <source>
        <dbReference type="EMBL" id="KMT57710.1"/>
    </source>
</evidence>
<dbReference type="Pfam" id="PF02687">
    <property type="entry name" value="FtsX"/>
    <property type="match status" value="1"/>
</dbReference>
<evidence type="ECO:0000256" key="5">
    <source>
        <dbReference type="ARBA" id="ARBA00023136"/>
    </source>
</evidence>
<keyword evidence="11" id="KW-1185">Reference proteome</keyword>
<dbReference type="OrthoDB" id="9770036at2"/>
<feature type="transmembrane region" description="Helical" evidence="7">
    <location>
        <begin position="273"/>
        <end position="296"/>
    </location>
</feature>
<comment type="caution">
    <text evidence="10">The sequence shown here is derived from an EMBL/GenBank/DDBJ whole genome shotgun (WGS) entry which is preliminary data.</text>
</comment>
<dbReference type="GO" id="GO:0005886">
    <property type="term" value="C:plasma membrane"/>
    <property type="evidence" value="ECO:0007669"/>
    <property type="project" value="UniProtKB-SubCell"/>
</dbReference>
<evidence type="ECO:0000256" key="7">
    <source>
        <dbReference type="SAM" id="Phobius"/>
    </source>
</evidence>
<evidence type="ECO:0000256" key="1">
    <source>
        <dbReference type="ARBA" id="ARBA00004651"/>
    </source>
</evidence>
<organism evidence="10 11">
    <name type="scientific">Listeria fleischmannii 1991</name>
    <dbReference type="NCBI Taxonomy" id="1430899"/>
    <lineage>
        <taxon>Bacteria</taxon>
        <taxon>Bacillati</taxon>
        <taxon>Bacillota</taxon>
        <taxon>Bacilli</taxon>
        <taxon>Bacillales</taxon>
        <taxon>Listeriaceae</taxon>
        <taxon>Listeria</taxon>
    </lineage>
</organism>
<feature type="domain" description="MacB-like periplasmic core" evidence="9">
    <location>
        <begin position="21"/>
        <end position="227"/>
    </location>
</feature>
<comment type="similarity">
    <text evidence="6">Belongs to the ABC-4 integral membrane protein family.</text>
</comment>
<evidence type="ECO:0000256" key="4">
    <source>
        <dbReference type="ARBA" id="ARBA00022989"/>
    </source>
</evidence>
<dbReference type="PANTHER" id="PTHR30572:SF4">
    <property type="entry name" value="ABC TRANSPORTER PERMEASE YTRF"/>
    <property type="match status" value="1"/>
</dbReference>
<name>A0A0J8G575_9LIST</name>
<dbReference type="InterPro" id="IPR003838">
    <property type="entry name" value="ABC3_permease_C"/>
</dbReference>
<dbReference type="PATRIC" id="fig|1430899.3.peg.2776"/>
<feature type="transmembrane region" description="Helical" evidence="7">
    <location>
        <begin position="356"/>
        <end position="377"/>
    </location>
</feature>
<dbReference type="Pfam" id="PF12704">
    <property type="entry name" value="MacB_PCD"/>
    <property type="match status" value="1"/>
</dbReference>
<keyword evidence="3 7" id="KW-0812">Transmembrane</keyword>
<dbReference type="InterPro" id="IPR025857">
    <property type="entry name" value="MacB_PCD"/>
</dbReference>
<comment type="subcellular location">
    <subcellularLocation>
        <location evidence="1">Cell membrane</location>
        <topology evidence="1">Multi-pass membrane protein</topology>
    </subcellularLocation>
</comment>
<dbReference type="PANTHER" id="PTHR30572">
    <property type="entry name" value="MEMBRANE COMPONENT OF TRANSPORTER-RELATED"/>
    <property type="match status" value="1"/>
</dbReference>
<protein>
    <recommendedName>
        <fullName evidence="12">ABC transporter permease</fullName>
    </recommendedName>
</protein>
<dbReference type="GO" id="GO:0022857">
    <property type="term" value="F:transmembrane transporter activity"/>
    <property type="evidence" value="ECO:0007669"/>
    <property type="project" value="TreeGrafter"/>
</dbReference>
<evidence type="ECO:0000259" key="9">
    <source>
        <dbReference type="Pfam" id="PF12704"/>
    </source>
</evidence>
<keyword evidence="4 7" id="KW-1133">Transmembrane helix</keyword>
<feature type="domain" description="ABC3 transporter permease C-terminal" evidence="8">
    <location>
        <begin position="275"/>
        <end position="385"/>
    </location>
</feature>
<keyword evidence="2" id="KW-1003">Cell membrane</keyword>
<evidence type="ECO:0000256" key="6">
    <source>
        <dbReference type="ARBA" id="ARBA00038076"/>
    </source>
</evidence>
<feature type="transmembrane region" description="Helical" evidence="7">
    <location>
        <begin position="317"/>
        <end position="350"/>
    </location>
</feature>
<evidence type="ECO:0000256" key="3">
    <source>
        <dbReference type="ARBA" id="ARBA00022692"/>
    </source>
</evidence>
<dbReference type="Proteomes" id="UP000052258">
    <property type="component" value="Unassembled WGS sequence"/>
</dbReference>
<evidence type="ECO:0008006" key="12">
    <source>
        <dbReference type="Google" id="ProtNLM"/>
    </source>
</evidence>
<reference evidence="10 11" key="1">
    <citation type="journal article" date="2015" name="Genome Biol. Evol.">
        <title>Comparative Genomics of Listeria Sensu Lato: Genus-Wide Differences in Evolutionary Dynamics and the Progressive Gain of Complex, Potentially Pathogenicity-Related Traits through Lateral Gene Transfer.</title>
        <authorList>
            <person name="Chiara M."/>
            <person name="Caruso M."/>
            <person name="D'Erchia A.M."/>
            <person name="Manzari C."/>
            <person name="Fraccalvieri R."/>
            <person name="Goffredo E."/>
            <person name="Latorre L."/>
            <person name="Miccolupo A."/>
            <person name="Padalino I."/>
            <person name="Santagada G."/>
            <person name="Chiocco D."/>
            <person name="Pesole G."/>
            <person name="Horner D.S."/>
            <person name="Parisi A."/>
        </authorList>
    </citation>
    <scope>NUCLEOTIDE SEQUENCE [LARGE SCALE GENOMIC DNA]</scope>
    <source>
        <strain evidence="10 11">1991</strain>
    </source>
</reference>
<proteinExistence type="inferred from homology"/>
<evidence type="ECO:0000259" key="8">
    <source>
        <dbReference type="Pfam" id="PF02687"/>
    </source>
</evidence>
<dbReference type="RefSeq" id="WP_007473066.1">
    <property type="nucleotide sequence ID" value="NZ_KQ130624.1"/>
</dbReference>
<sequence length="395" mass="42224">MLIFQSLQMALKQIFARKMRSFLTMLGIIIGVASIILLVSLGKGVSYGVNEQLGDLGSNLITVYNNSTSKTNQLDLKDVASYKNIDGVSHIAPELDGTANVLTDQGGRAYSVVGTNEQFKQVHNVKLANGRFLSPIDLDTNQKVAVIGQEVATKIFGFGDPINQTIKLNGYNYRVVGVLEKSGESLLGSTDKKIILPISSAERLLKKQTINTIYIQADSADDVKLVISILNSRLSLKFKDETQNSDNPVFQIVNQKEILDTFNTINTLLTNTLGAIAAISLIVGGIGIMNIMLVSVQERTKEIGIRKALGAKRSTILMQFLIESAVISVTGGIIGILIGSMGALLFGTIADVPSGISVGVISFAFIFALTVGIVFGISPANKAAKCKPVEALASM</sequence>
<keyword evidence="5 7" id="KW-0472">Membrane</keyword>